<feature type="non-terminal residue" evidence="1">
    <location>
        <position position="1"/>
    </location>
</feature>
<gene>
    <name evidence="1" type="ORF">LCGC14_2421330</name>
</gene>
<comment type="caution">
    <text evidence="1">The sequence shown here is derived from an EMBL/GenBank/DDBJ whole genome shotgun (WGS) entry which is preliminary data.</text>
</comment>
<dbReference type="EMBL" id="LAZR01036818">
    <property type="protein sequence ID" value="KKL23843.1"/>
    <property type="molecule type" value="Genomic_DNA"/>
</dbReference>
<sequence length="527" mass="58840">TVGLSLLSYNTPPQIVPLNDFTQFLPASTEILFKNQTPLETGDPFTDIISWTFYFPILNLTFENKWAVVPAPADTYEFRVTAKDKLNNTAQAIYAIKASIAILGISINKFDASRPNVSLVVTISQTPLTQNFTWINLVSNTIYSTNTTSPPNTPNSTGDYTLFIYVTDSTGGSATLSKQILIDNSSMKFTLTDPINNSVHYVSKKINIKFNESIVEDYFTYHWDDNVNKSDSTNIYIPNIAGLHNLTIFCGDRAENYVIVHLSFFKHLTQSLLSPPFNNSIINPGTNISLIFSETPVLTYVHWNNNPINSTLYDTPTSSAQHTLNVTTISTLGIITTYTYQFIVRIVSSLFDVVEQQRLMNGTQIYFNFSQIPSSWKYRWDISNNASLIWFYDKKPLIPAGTGTHFLDIQVENNEGTSFNSRYSFFSDDTVPEIQTISPLTSLSPENAAIIRSGTSLKVTVTDSQCSITSTCLDNIKYSYNNQSNQTIDLTSINTSLPYNAILPTVIPAPILGEITNVTIYLYDSVG</sequence>
<name>A0A0F9EIW4_9ZZZZ</name>
<evidence type="ECO:0000313" key="1">
    <source>
        <dbReference type="EMBL" id="KKL23843.1"/>
    </source>
</evidence>
<protein>
    <submittedName>
        <fullName evidence="1">Uncharacterized protein</fullName>
    </submittedName>
</protein>
<feature type="non-terminal residue" evidence="1">
    <location>
        <position position="527"/>
    </location>
</feature>
<organism evidence="1">
    <name type="scientific">marine sediment metagenome</name>
    <dbReference type="NCBI Taxonomy" id="412755"/>
    <lineage>
        <taxon>unclassified sequences</taxon>
        <taxon>metagenomes</taxon>
        <taxon>ecological metagenomes</taxon>
    </lineage>
</organism>
<reference evidence="1" key="1">
    <citation type="journal article" date="2015" name="Nature">
        <title>Complex archaea that bridge the gap between prokaryotes and eukaryotes.</title>
        <authorList>
            <person name="Spang A."/>
            <person name="Saw J.H."/>
            <person name="Jorgensen S.L."/>
            <person name="Zaremba-Niedzwiedzka K."/>
            <person name="Martijn J."/>
            <person name="Lind A.E."/>
            <person name="van Eijk R."/>
            <person name="Schleper C."/>
            <person name="Guy L."/>
            <person name="Ettema T.J."/>
        </authorList>
    </citation>
    <scope>NUCLEOTIDE SEQUENCE</scope>
</reference>
<accession>A0A0F9EIW4</accession>
<proteinExistence type="predicted"/>
<dbReference type="AlphaFoldDB" id="A0A0F9EIW4"/>